<dbReference type="EMBL" id="MU155166">
    <property type="protein sequence ID" value="KAF9482403.1"/>
    <property type="molecule type" value="Genomic_DNA"/>
</dbReference>
<reference evidence="4" key="1">
    <citation type="submission" date="2020-11" db="EMBL/GenBank/DDBJ databases">
        <authorList>
            <consortium name="DOE Joint Genome Institute"/>
            <person name="Ahrendt S."/>
            <person name="Riley R."/>
            <person name="Andreopoulos W."/>
            <person name="Labutti K."/>
            <person name="Pangilinan J."/>
            <person name="Ruiz-Duenas F.J."/>
            <person name="Barrasa J.M."/>
            <person name="Sanchez-Garcia M."/>
            <person name="Camarero S."/>
            <person name="Miyauchi S."/>
            <person name="Serrano A."/>
            <person name="Linde D."/>
            <person name="Babiker R."/>
            <person name="Drula E."/>
            <person name="Ayuso-Fernandez I."/>
            <person name="Pacheco R."/>
            <person name="Padilla G."/>
            <person name="Ferreira P."/>
            <person name="Barriuso J."/>
            <person name="Kellner H."/>
            <person name="Castanera R."/>
            <person name="Alfaro M."/>
            <person name="Ramirez L."/>
            <person name="Pisabarro A.G."/>
            <person name="Kuo A."/>
            <person name="Tritt A."/>
            <person name="Lipzen A."/>
            <person name="He G."/>
            <person name="Yan M."/>
            <person name="Ng V."/>
            <person name="Cullen D."/>
            <person name="Martin F."/>
            <person name="Rosso M.-N."/>
            <person name="Henrissat B."/>
            <person name="Hibbett D."/>
            <person name="Martinez A.T."/>
            <person name="Grigoriev I.V."/>
        </authorList>
    </citation>
    <scope>NUCLEOTIDE SEQUENCE</scope>
    <source>
        <strain evidence="4">CIRM-BRFM 674</strain>
    </source>
</reference>
<dbReference type="PANTHER" id="PTHR13275">
    <property type="entry name" value="YL-1 PROTEIN TRANSCRIPTION FACTOR-LIKE 1"/>
    <property type="match status" value="1"/>
</dbReference>
<evidence type="ECO:0000313" key="5">
    <source>
        <dbReference type="Proteomes" id="UP000807469"/>
    </source>
</evidence>
<dbReference type="Proteomes" id="UP000807469">
    <property type="component" value="Unassembled WGS sequence"/>
</dbReference>
<comment type="caution">
    <text evidence="4">The sequence shown here is derived from an EMBL/GenBank/DDBJ whole genome shotgun (WGS) entry which is preliminary data.</text>
</comment>
<dbReference type="InterPro" id="IPR013272">
    <property type="entry name" value="Vps72/YL1_C"/>
</dbReference>
<evidence type="ECO:0000259" key="3">
    <source>
        <dbReference type="SMART" id="SM00993"/>
    </source>
</evidence>
<comment type="similarity">
    <text evidence="1">Belongs to the VPS72/YL1 family.</text>
</comment>
<dbReference type="PANTHER" id="PTHR13275:SF4">
    <property type="entry name" value="VACUOLAR PROTEIN SORTING-ASSOCIATED PROTEIN 72 HOMOLOG"/>
    <property type="match status" value="1"/>
</dbReference>
<proteinExistence type="inferred from homology"/>
<dbReference type="Pfam" id="PF05764">
    <property type="entry name" value="YL1"/>
    <property type="match status" value="1"/>
</dbReference>
<evidence type="ECO:0000256" key="2">
    <source>
        <dbReference type="SAM" id="MobiDB-lite"/>
    </source>
</evidence>
<name>A0A9P5Z6M4_9AGAR</name>
<dbReference type="GO" id="GO:0005634">
    <property type="term" value="C:nucleus"/>
    <property type="evidence" value="ECO:0007669"/>
    <property type="project" value="TreeGrafter"/>
</dbReference>
<accession>A0A9P5Z6M4</accession>
<feature type="compositionally biased region" description="Basic and acidic residues" evidence="2">
    <location>
        <begin position="107"/>
        <end position="122"/>
    </location>
</feature>
<gene>
    <name evidence="4" type="ORF">BDN70DRAFT_875153</name>
</gene>
<evidence type="ECO:0000313" key="4">
    <source>
        <dbReference type="EMBL" id="KAF9482403.1"/>
    </source>
</evidence>
<keyword evidence="5" id="KW-1185">Reference proteome</keyword>
<feature type="domain" description="Vps72/YL1 C-terminal" evidence="3">
    <location>
        <begin position="425"/>
        <end position="454"/>
    </location>
</feature>
<dbReference type="SMART" id="SM00993">
    <property type="entry name" value="YL1_C"/>
    <property type="match status" value="1"/>
</dbReference>
<dbReference type="OrthoDB" id="78296at2759"/>
<feature type="compositionally biased region" description="Low complexity" evidence="2">
    <location>
        <begin position="321"/>
        <end position="362"/>
    </location>
</feature>
<organism evidence="4 5">
    <name type="scientific">Pholiota conissans</name>
    <dbReference type="NCBI Taxonomy" id="109636"/>
    <lineage>
        <taxon>Eukaryota</taxon>
        <taxon>Fungi</taxon>
        <taxon>Dikarya</taxon>
        <taxon>Basidiomycota</taxon>
        <taxon>Agaricomycotina</taxon>
        <taxon>Agaricomycetes</taxon>
        <taxon>Agaricomycetidae</taxon>
        <taxon>Agaricales</taxon>
        <taxon>Agaricineae</taxon>
        <taxon>Strophariaceae</taxon>
        <taxon>Pholiota</taxon>
    </lineage>
</organism>
<protein>
    <recommendedName>
        <fullName evidence="3">Vps72/YL1 C-terminal domain-containing protein</fullName>
    </recommendedName>
</protein>
<sequence>MALEDLNKDMDDDNDFVDDKVEEDIFGSDFESTDEEAEQAVEGAGEKEIDNEERRVKKIARTRLERITAAAHSKHKASFNPSIQLPAVPKSKTKHKVASEASIALRSSEHAESTHTTVDRQRTSKRKHTVLNTSATVTRLKQSQAKRASQPKKAKIETKRYSQAELIALALDTEEGNIVEHRDYLKIEDEKRKRARVIRTAVTGPLLRWTSKKEEVKVAITPPPLPQPATTVPPVSASLYRSVYGPPGSLFTPTTYSYAGGTSMVSTIASTSAPAPQSTTTPTTVPQTPTTPYLPYVPYMDPAYAAFPMWPPPTPHTPYYQPAAAATSAATTNRQPQTPSTTLPTSTPTNQPAKSPTVAATTPPEPEYRMETVTKNYVVHELTQQRGAPKATWAETMQAMFGDHVKWDEIKVFAGKGRPLSRPRQTCVITGRQAHYLDPRTGIPYADSHAYKVLTGLLRHEYVWNPSIGCYVDHGGPPPAVLEREALEAGSTTEEPMAVDP</sequence>
<dbReference type="Pfam" id="PF08265">
    <property type="entry name" value="YL1_C"/>
    <property type="match status" value="1"/>
</dbReference>
<dbReference type="AlphaFoldDB" id="A0A9P5Z6M4"/>
<dbReference type="InterPro" id="IPR046757">
    <property type="entry name" value="YL1_N"/>
</dbReference>
<feature type="region of interest" description="Disordered" evidence="2">
    <location>
        <begin position="321"/>
        <end position="364"/>
    </location>
</feature>
<evidence type="ECO:0000256" key="1">
    <source>
        <dbReference type="ARBA" id="ARBA00006832"/>
    </source>
</evidence>
<feature type="region of interest" description="Disordered" evidence="2">
    <location>
        <begin position="99"/>
        <end position="127"/>
    </location>
</feature>